<dbReference type="Proteomes" id="UP000005540">
    <property type="component" value="Unassembled WGS sequence"/>
</dbReference>
<dbReference type="AlphaFoldDB" id="C4FJ92"/>
<name>C4FJ92_9AQUI</name>
<dbReference type="FunFam" id="2.40.50.100:FF:000003">
    <property type="entry name" value="Acetyl-CoA carboxylase biotin carboxyl carrier protein"/>
    <property type="match status" value="1"/>
</dbReference>
<sequence>MDKEFIFQLIEKIKDTKIEEIELSTEEYSVYIKQYLGPKEVISQSPASQVVNIPANPIVEVKEEVKKSKIKEEQKQKYHVIKSPLVGTFYRSPSPGAPPFVEEGDMVSKGQILCIIEALKVMNEIESDVDGRVAKILVENGQPVEYGQELFYIECNRMYQNILYHTWC</sequence>
<keyword evidence="4" id="KW-0276">Fatty acid metabolism</keyword>
<evidence type="ECO:0000259" key="5">
    <source>
        <dbReference type="PROSITE" id="PS50968"/>
    </source>
</evidence>
<dbReference type="NCBIfam" id="NF005457">
    <property type="entry name" value="PRK07051.1"/>
    <property type="match status" value="1"/>
</dbReference>
<feature type="domain" description="Lipoyl-binding" evidence="5">
    <location>
        <begin position="78"/>
        <end position="154"/>
    </location>
</feature>
<comment type="caution">
    <text evidence="6">The sequence shown here is derived from an EMBL/GenBank/DDBJ whole genome shotgun (WGS) entry which is preliminary data.</text>
</comment>
<comment type="function">
    <text evidence="1 4">This protein is a component of the acetyl coenzyme A carboxylase complex; first, biotin carboxylase catalyzes the carboxylation of the carrier protein and then the transcarboxylase transfers the carboxyl group to form malonyl-CoA.</text>
</comment>
<dbReference type="UniPathway" id="UPA00094"/>
<dbReference type="PANTHER" id="PTHR45266">
    <property type="entry name" value="OXALOACETATE DECARBOXYLASE ALPHA CHAIN"/>
    <property type="match status" value="1"/>
</dbReference>
<keyword evidence="4" id="KW-0275">Fatty acid biosynthesis</keyword>
<dbReference type="PROSITE" id="PS50968">
    <property type="entry name" value="BIOTINYL_LIPOYL"/>
    <property type="match status" value="1"/>
</dbReference>
<evidence type="ECO:0000313" key="7">
    <source>
        <dbReference type="Proteomes" id="UP000005540"/>
    </source>
</evidence>
<comment type="pathway">
    <text evidence="4">Lipid metabolism; fatty acid biosynthesis.</text>
</comment>
<dbReference type="Pfam" id="PF00364">
    <property type="entry name" value="Biotin_lipoyl"/>
    <property type="match status" value="1"/>
</dbReference>
<proteinExistence type="predicted"/>
<dbReference type="SUPFAM" id="SSF51230">
    <property type="entry name" value="Single hybrid motif"/>
    <property type="match status" value="1"/>
</dbReference>
<evidence type="ECO:0000256" key="4">
    <source>
        <dbReference type="RuleBase" id="RU364072"/>
    </source>
</evidence>
<dbReference type="CDD" id="cd06850">
    <property type="entry name" value="biotinyl_domain"/>
    <property type="match status" value="1"/>
</dbReference>
<accession>C4FJ92</accession>
<feature type="non-terminal residue" evidence="6">
    <location>
        <position position="168"/>
    </location>
</feature>
<evidence type="ECO:0000256" key="2">
    <source>
        <dbReference type="ARBA" id="ARBA00017562"/>
    </source>
</evidence>
<evidence type="ECO:0000256" key="3">
    <source>
        <dbReference type="ARBA" id="ARBA00023267"/>
    </source>
</evidence>
<keyword evidence="4" id="KW-0443">Lipid metabolism</keyword>
<dbReference type="GO" id="GO:0006633">
    <property type="term" value="P:fatty acid biosynthetic process"/>
    <property type="evidence" value="ECO:0007669"/>
    <property type="project" value="UniProtKB-UniPathway"/>
</dbReference>
<dbReference type="GO" id="GO:0009317">
    <property type="term" value="C:acetyl-CoA carboxylase complex"/>
    <property type="evidence" value="ECO:0007669"/>
    <property type="project" value="InterPro"/>
</dbReference>
<gene>
    <name evidence="6" type="primary">accB</name>
    <name evidence="6" type="ORF">SULYE_0633</name>
</gene>
<dbReference type="InterPro" id="IPR000089">
    <property type="entry name" value="Biotin_lipoyl"/>
</dbReference>
<dbReference type="PANTHER" id="PTHR45266:SF3">
    <property type="entry name" value="OXALOACETATE DECARBOXYLASE ALPHA CHAIN"/>
    <property type="match status" value="1"/>
</dbReference>
<dbReference type="PRINTS" id="PR01071">
    <property type="entry name" value="ACOABIOTINCC"/>
</dbReference>
<keyword evidence="4" id="KW-0444">Lipid biosynthesis</keyword>
<evidence type="ECO:0000256" key="1">
    <source>
        <dbReference type="ARBA" id="ARBA00003761"/>
    </source>
</evidence>
<organism evidence="6 7">
    <name type="scientific">Sulfurihydrogenibium yellowstonense SS-5</name>
    <dbReference type="NCBI Taxonomy" id="432331"/>
    <lineage>
        <taxon>Bacteria</taxon>
        <taxon>Pseudomonadati</taxon>
        <taxon>Aquificota</taxon>
        <taxon>Aquificia</taxon>
        <taxon>Aquificales</taxon>
        <taxon>Hydrogenothermaceae</taxon>
        <taxon>Sulfurihydrogenibium</taxon>
    </lineage>
</organism>
<dbReference type="RefSeq" id="WP_007546349.1">
    <property type="nucleotide sequence ID" value="NZ_ABZS01000047.1"/>
</dbReference>
<dbReference type="NCBIfam" id="TIGR00531">
    <property type="entry name" value="BCCP"/>
    <property type="match status" value="1"/>
</dbReference>
<dbReference type="GO" id="GO:0003989">
    <property type="term" value="F:acetyl-CoA carboxylase activity"/>
    <property type="evidence" value="ECO:0007669"/>
    <property type="project" value="InterPro"/>
</dbReference>
<dbReference type="InterPro" id="IPR050709">
    <property type="entry name" value="Biotin_Carboxyl_Carrier/Decarb"/>
</dbReference>
<reference evidence="6 7" key="1">
    <citation type="submission" date="2009-04" db="EMBL/GenBank/DDBJ databases">
        <authorList>
            <person name="Reysenbach A.-L."/>
            <person name="Heidelberg J.F."/>
            <person name="Nelson W.C."/>
        </authorList>
    </citation>
    <scope>NUCLEOTIDE SEQUENCE [LARGE SCALE GENOMIC DNA]</scope>
    <source>
        <strain evidence="6 7">SS-5</strain>
    </source>
</reference>
<dbReference type="EMBL" id="ABZS01000047">
    <property type="protein sequence ID" value="EEP60848.1"/>
    <property type="molecule type" value="Genomic_DNA"/>
</dbReference>
<dbReference type="InterPro" id="IPR001249">
    <property type="entry name" value="AcCoA_biotinCC"/>
</dbReference>
<keyword evidence="7" id="KW-1185">Reference proteome</keyword>
<evidence type="ECO:0000313" key="6">
    <source>
        <dbReference type="EMBL" id="EEP60848.1"/>
    </source>
</evidence>
<dbReference type="OrthoDB" id="9811735at2"/>
<protein>
    <recommendedName>
        <fullName evidence="2 4">Biotin carboxyl carrier protein of acetyl-CoA carboxylase</fullName>
    </recommendedName>
</protein>
<dbReference type="Gene3D" id="2.40.50.100">
    <property type="match status" value="1"/>
</dbReference>
<keyword evidence="3 4" id="KW-0092">Biotin</keyword>
<dbReference type="InterPro" id="IPR011053">
    <property type="entry name" value="Single_hybrid_motif"/>
</dbReference>